<reference evidence="2" key="1">
    <citation type="submission" date="2025-08" db="UniProtKB">
        <authorList>
            <consortium name="RefSeq"/>
        </authorList>
    </citation>
    <scope>IDENTIFICATION</scope>
    <source>
        <tissue evidence="2">Whole organism</tissue>
    </source>
</reference>
<organism evidence="1 2">
    <name type="scientific">Hyalella azteca</name>
    <name type="common">Amphipod</name>
    <dbReference type="NCBI Taxonomy" id="294128"/>
    <lineage>
        <taxon>Eukaryota</taxon>
        <taxon>Metazoa</taxon>
        <taxon>Ecdysozoa</taxon>
        <taxon>Arthropoda</taxon>
        <taxon>Crustacea</taxon>
        <taxon>Multicrustacea</taxon>
        <taxon>Malacostraca</taxon>
        <taxon>Eumalacostraca</taxon>
        <taxon>Peracarida</taxon>
        <taxon>Amphipoda</taxon>
        <taxon>Senticaudata</taxon>
        <taxon>Talitrida</taxon>
        <taxon>Talitroidea</taxon>
        <taxon>Hyalellidae</taxon>
        <taxon>Hyalella</taxon>
    </lineage>
</organism>
<dbReference type="KEGG" id="hazt:108671178"/>
<dbReference type="GeneID" id="108671178"/>
<dbReference type="Proteomes" id="UP000694843">
    <property type="component" value="Unplaced"/>
</dbReference>
<evidence type="ECO:0000313" key="1">
    <source>
        <dbReference type="Proteomes" id="UP000694843"/>
    </source>
</evidence>
<name>A0A8B7NLN7_HYAAZ</name>
<dbReference type="OrthoDB" id="160374at2759"/>
<proteinExistence type="predicted"/>
<sequence>MGWQQLLNNSSLPLKKRLHGALVAFLSSSVELRTQQKEDIVIFWLTRLVREKQATTWREGTDVEQEQVWELLDNIFSSNRLQKLVNNGWTCPITSAFPRSIVDVLGSPNLGQQTCRHVVSTVCSVISTPALVSVISNSAALSLQVLTALLDIAMSFPWSKVEEERLKREPSKHEASHIDSKVLENWPAKKKRGTFSYAGKNETDISVPHVVYEEKVLQAISILLNEVRSQLLVKKDDTAVKFCSQQLLRRLVIFETLSEAYCGKLKFNLLIKMENLIQNCLFSPNISVQYKTFLSFMSVEGCKEFSELSLIPVVLSSVASIMTSESLPAVKRAVSLFFEGFVQKFSEEEWVKMLACLLHMAGITLPKSFISCDSEALEFIVKMPLEKRTQEGIIASLLQSSLFSGKITEDCPMDSYLLLLQEHLIESRPLSCDWFVAMRVLLMHSSDNHPDEFIGALGEVVCARKPDEQSMQAVSDLLLDLHKYYTKAVGPVAFVTLLMESIILKKDKLLAHTDILPIFAPTENQGLKLLLPPQFLASLGATLGTAEPLMFLDIFAALQNSADKFLIPLLTESDDCSTVSQRRALAVCCWILSVLLYEADPTRILNVQSFAEKMAIKVAEFIEVFDSLLGKLSQLKFDSASYIGVLLLSHAFTNFFLQLLSNDAFVEFWKPRTRSPLSLVPHTAPEAWSVLQSTIDVHGDSDSRSLMLRLILLRLQHLNAERKRAMVLSLLSAAGESSLKNHLEEEGLTKISVAELTTAIASLSDVVHKHFEKSKEAPRIVKNLLCENLISGFHLLSNRKTIARSALSAYVANQMLLKYIPRLQGNIALLVPHLISVAFARLTSIIKSSEDSTGGKKRKRSVGAETVACDADDLSVILKATRARLDGFDKPDYQKKAEREDAKLAKASLMSIVEALNKGVTLPRINYSDGHIAVKIFNLILDFRLDSLAANQIAALLQAFMAILFLSDLSDKAQKKITILLLRCINLCYVSKTTDVTVVPARSLPTLAIALISMRHDLSSIFLQVKEPKSDDNLNVNETVAINFDAVFKTVLKQLVYFSNVEDLISPVTDFIVSSAMKTSASGIDGRYLQTAWDFVSICAQATSEASGQRIRYSNAAIRTLSSWCLSGLKKWSLASISANSANCILPMLTELLILEFGLRKTTASAKKTHANNELVDGKNHQDKLEAGSMQCFEHLPSAWELAEKCLIDNDTSVQVSALLFISAVKSVPAELRQKFTDETIARAVFTFFLKESPVQALDTKNIHSEAENNYLLELTSTSKLPLAVFLSDCSLDMYGELLGELIKRSTDLSCCLSVRTITLWHMVMQTDVGVMERRVKRSALRTLAQIIVRHLKSPNSLFSSQENLDQLPGLAGNVMLSVLELFDSMMKSNVSLPHQVVMHVLSAVTVSTRHLSPANFALVWKSQVSLLMSSLISRTTAWKLRVSGLLSSIQLLIQELVWRSRAEIHHSVENIELLTSCGLSLDQLIRKVELLKYELYPVLHLTVGGVLVMLQQHSIIAPVRSVLDSQIYKLLKMCCSLGLNHLAVSLPSETRPLLSHYRNNFNKYYNVKQQIE</sequence>
<accession>A0A8B7NLN7</accession>
<protein>
    <submittedName>
        <fullName evidence="2">Uncharacterized protein LOC108671178</fullName>
    </submittedName>
</protein>
<evidence type="ECO:0000313" key="2">
    <source>
        <dbReference type="RefSeq" id="XP_018014161.1"/>
    </source>
</evidence>
<gene>
    <name evidence="2" type="primary">LOC108671178</name>
</gene>
<dbReference type="RefSeq" id="XP_018014161.1">
    <property type="nucleotide sequence ID" value="XM_018158672.2"/>
</dbReference>
<keyword evidence="1" id="KW-1185">Reference proteome</keyword>